<accession>A0ABR1V249</accession>
<keyword evidence="3" id="KW-1185">Reference proteome</keyword>
<evidence type="ECO:0000313" key="2">
    <source>
        <dbReference type="EMBL" id="KAK8064371.1"/>
    </source>
</evidence>
<organism evidence="2 3">
    <name type="scientific">Apiospora phragmitis</name>
    <dbReference type="NCBI Taxonomy" id="2905665"/>
    <lineage>
        <taxon>Eukaryota</taxon>
        <taxon>Fungi</taxon>
        <taxon>Dikarya</taxon>
        <taxon>Ascomycota</taxon>
        <taxon>Pezizomycotina</taxon>
        <taxon>Sordariomycetes</taxon>
        <taxon>Xylariomycetidae</taxon>
        <taxon>Amphisphaeriales</taxon>
        <taxon>Apiosporaceae</taxon>
        <taxon>Apiospora</taxon>
    </lineage>
</organism>
<dbReference type="GeneID" id="92091481"/>
<feature type="compositionally biased region" description="Acidic residues" evidence="1">
    <location>
        <begin position="235"/>
        <end position="254"/>
    </location>
</feature>
<dbReference type="Proteomes" id="UP001480595">
    <property type="component" value="Unassembled WGS sequence"/>
</dbReference>
<protein>
    <submittedName>
        <fullName evidence="2">Uncharacterized protein</fullName>
    </submittedName>
</protein>
<evidence type="ECO:0000313" key="3">
    <source>
        <dbReference type="Proteomes" id="UP001480595"/>
    </source>
</evidence>
<gene>
    <name evidence="2" type="ORF">PG994_007009</name>
</gene>
<feature type="compositionally biased region" description="Pro residues" evidence="1">
    <location>
        <begin position="273"/>
        <end position="282"/>
    </location>
</feature>
<dbReference type="RefSeq" id="XP_066715360.1">
    <property type="nucleotide sequence ID" value="XM_066858418.1"/>
</dbReference>
<evidence type="ECO:0000256" key="1">
    <source>
        <dbReference type="SAM" id="MobiDB-lite"/>
    </source>
</evidence>
<feature type="compositionally biased region" description="Low complexity" evidence="1">
    <location>
        <begin position="189"/>
        <end position="200"/>
    </location>
</feature>
<sequence>MELDTVGGLVTALVSTYDAGFECYTIWQRKKWQANHYQGHARGRVSDGGSCGLSTSLMTSGSRVRQVYDSGVDVLGDAFFTGDSKKEITHPHLFLNISLPGYLANCHMKTEQCRGALQASLELLQAHVEALHSATTRRDNAPLGLFEMIRASETVRIACLRALAEQYQRAAVGRLVPRELPIRPPPSRRPSSAVSASVEAETGRDLSPELSVYGRGAEGSIGRGTGRGGGGRQGEEDEEDEGSDGGEGNGEDDCVNSRAPRQIARSSKSPFQSEPPSPPPTPKKMIPDDLQSTCTSEFGPRPRASVFCPEAVKYQVDLQKSMPSASSASTRHRNKNACCKRCGYREL</sequence>
<feature type="region of interest" description="Disordered" evidence="1">
    <location>
        <begin position="179"/>
        <end position="303"/>
    </location>
</feature>
<comment type="caution">
    <text evidence="2">The sequence shown here is derived from an EMBL/GenBank/DDBJ whole genome shotgun (WGS) entry which is preliminary data.</text>
</comment>
<reference evidence="2 3" key="1">
    <citation type="submission" date="2023-01" db="EMBL/GenBank/DDBJ databases">
        <title>Analysis of 21 Apiospora genomes using comparative genomics revels a genus with tremendous synthesis potential of carbohydrate active enzymes and secondary metabolites.</title>
        <authorList>
            <person name="Sorensen T."/>
        </authorList>
    </citation>
    <scope>NUCLEOTIDE SEQUENCE [LARGE SCALE GENOMIC DNA]</scope>
    <source>
        <strain evidence="2 3">CBS 135458</strain>
    </source>
</reference>
<name>A0ABR1V249_9PEZI</name>
<dbReference type="EMBL" id="JAQQWL010000007">
    <property type="protein sequence ID" value="KAK8064371.1"/>
    <property type="molecule type" value="Genomic_DNA"/>
</dbReference>
<feature type="compositionally biased region" description="Gly residues" evidence="1">
    <location>
        <begin position="216"/>
        <end position="232"/>
    </location>
</feature>
<proteinExistence type="predicted"/>